<dbReference type="eggNOG" id="ENOG502RD3H">
    <property type="taxonomic scope" value="Eukaryota"/>
</dbReference>
<keyword evidence="3" id="KW-1185">Reference proteome</keyword>
<protein>
    <submittedName>
        <fullName evidence="2">Uncharacterized protein</fullName>
    </submittedName>
</protein>
<evidence type="ECO:0000313" key="2">
    <source>
        <dbReference type="EnsemblProtists" id="Phyra78234"/>
    </source>
</evidence>
<dbReference type="EnsemblProtists" id="Phyra78234">
    <property type="protein sequence ID" value="Phyra78234"/>
    <property type="gene ID" value="Phyra78234"/>
</dbReference>
<name>H3GNP0_PHYRM</name>
<dbReference type="Proteomes" id="UP000005238">
    <property type="component" value="Unassembled WGS sequence"/>
</dbReference>
<dbReference type="HOGENOM" id="CLU_027764_2_0_1"/>
<dbReference type="STRING" id="164328.H3GNP0"/>
<dbReference type="VEuPathDB" id="FungiDB:KRP23_5688"/>
<dbReference type="AlphaFoldDB" id="H3GNP0"/>
<sequence>MALFQGDDPDDVFKAALSFVDEFEFAPANAQVQAATSLSVVPLPKEEKRRRRAERKRLLRQAGVYSDPNRARNEQTREIAFLREQMEKLQLNLHVLQNHKTRTKTTLLAVTNSRPSLWQEQAERQRRRREEAECDNVRLRLAMERQKKVADSLGVLIRKRTRQLNNECASLISQCCANHPVIDVLDFCGDVEDFRELFYRLDAAYRDVDVVFAANGLTSRNIPIEDVHMREGVDGKYLEFFTYKDLPFGLQDTAQVSWDYFKGAEKHMASGNLYQKMAKVGDMEKSLDEPYTIIEEFTKEVYSNNSRADVKMRQVVRRYVEADRDVVIRVSHAAPIEVKNKMLRGLTHNVRGFAVTRRSPASTPEHELTQLQLCTQIALELNDGATYDANNVRALTNFLIVHGLKNTVVNRQYIENALADRALKRRIH</sequence>
<reference evidence="2" key="2">
    <citation type="submission" date="2015-06" db="UniProtKB">
        <authorList>
            <consortium name="EnsemblProtists"/>
        </authorList>
    </citation>
    <scope>IDENTIFICATION</scope>
    <source>
        <strain evidence="2">Pr102</strain>
    </source>
</reference>
<proteinExistence type="predicted"/>
<evidence type="ECO:0000256" key="1">
    <source>
        <dbReference type="SAM" id="Coils"/>
    </source>
</evidence>
<dbReference type="InParanoid" id="H3GNP0"/>
<keyword evidence="1" id="KW-0175">Coiled coil</keyword>
<feature type="coiled-coil region" evidence="1">
    <location>
        <begin position="72"/>
        <end position="147"/>
    </location>
</feature>
<dbReference type="EMBL" id="DS566027">
    <property type="status" value="NOT_ANNOTATED_CDS"/>
    <property type="molecule type" value="Genomic_DNA"/>
</dbReference>
<dbReference type="PANTHER" id="PTHR35796:SF3">
    <property type="entry name" value="BHLH DOMAIN-CONTAINING PROTEIN"/>
    <property type="match status" value="1"/>
</dbReference>
<evidence type="ECO:0000313" key="3">
    <source>
        <dbReference type="Proteomes" id="UP000005238"/>
    </source>
</evidence>
<dbReference type="VEuPathDB" id="FungiDB:KRP22_5072"/>
<dbReference type="VEuPathDB" id="FungiDB:KRP23_5147"/>
<organism evidence="2 3">
    <name type="scientific">Phytophthora ramorum</name>
    <name type="common">Sudden oak death agent</name>
    <dbReference type="NCBI Taxonomy" id="164328"/>
    <lineage>
        <taxon>Eukaryota</taxon>
        <taxon>Sar</taxon>
        <taxon>Stramenopiles</taxon>
        <taxon>Oomycota</taxon>
        <taxon>Peronosporomycetes</taxon>
        <taxon>Peronosporales</taxon>
        <taxon>Peronosporaceae</taxon>
        <taxon>Phytophthora</taxon>
    </lineage>
</organism>
<reference evidence="3" key="1">
    <citation type="journal article" date="2006" name="Science">
        <title>Phytophthora genome sequences uncover evolutionary origins and mechanisms of pathogenesis.</title>
        <authorList>
            <person name="Tyler B.M."/>
            <person name="Tripathy S."/>
            <person name="Zhang X."/>
            <person name="Dehal P."/>
            <person name="Jiang R.H."/>
            <person name="Aerts A."/>
            <person name="Arredondo F.D."/>
            <person name="Baxter L."/>
            <person name="Bensasson D."/>
            <person name="Beynon J.L."/>
            <person name="Chapman J."/>
            <person name="Damasceno C.M."/>
            <person name="Dorrance A.E."/>
            <person name="Dou D."/>
            <person name="Dickerman A.W."/>
            <person name="Dubchak I.L."/>
            <person name="Garbelotto M."/>
            <person name="Gijzen M."/>
            <person name="Gordon S.G."/>
            <person name="Govers F."/>
            <person name="Grunwald N.J."/>
            <person name="Huang W."/>
            <person name="Ivors K.L."/>
            <person name="Jones R.W."/>
            <person name="Kamoun S."/>
            <person name="Krampis K."/>
            <person name="Lamour K.H."/>
            <person name="Lee M.K."/>
            <person name="McDonald W.H."/>
            <person name="Medina M."/>
            <person name="Meijer H.J."/>
            <person name="Nordberg E.K."/>
            <person name="Maclean D.J."/>
            <person name="Ospina-Giraldo M.D."/>
            <person name="Morris P.F."/>
            <person name="Phuntumart V."/>
            <person name="Putnam N.H."/>
            <person name="Rash S."/>
            <person name="Rose J.K."/>
            <person name="Sakihama Y."/>
            <person name="Salamov A.A."/>
            <person name="Savidor A."/>
            <person name="Scheuring C.F."/>
            <person name="Smith B.M."/>
            <person name="Sobral B.W."/>
            <person name="Terry A."/>
            <person name="Torto-Alalibo T.A."/>
            <person name="Win J."/>
            <person name="Xu Z."/>
            <person name="Zhang H."/>
            <person name="Grigoriev I.V."/>
            <person name="Rokhsar D.S."/>
            <person name="Boore J.L."/>
        </authorList>
    </citation>
    <scope>NUCLEOTIDE SEQUENCE [LARGE SCALE GENOMIC DNA]</scope>
    <source>
        <strain evidence="3">Pr102</strain>
    </source>
</reference>
<accession>H3GNP0</accession>
<dbReference type="PANTHER" id="PTHR35796">
    <property type="entry name" value="HYPOTHETICAL CYTOSOLIC PROTEIN"/>
    <property type="match status" value="1"/>
</dbReference>
<dbReference type="OMA" id="ISQCCAN"/>